<organism evidence="1 2">
    <name type="scientific">Nocardioides baekrokdamisoli</name>
    <dbReference type="NCBI Taxonomy" id="1804624"/>
    <lineage>
        <taxon>Bacteria</taxon>
        <taxon>Bacillati</taxon>
        <taxon>Actinomycetota</taxon>
        <taxon>Actinomycetes</taxon>
        <taxon>Propionibacteriales</taxon>
        <taxon>Nocardioidaceae</taxon>
        <taxon>Nocardioides</taxon>
    </lineage>
</organism>
<dbReference type="KEGG" id="nbe:Back2_04320"/>
<dbReference type="Proteomes" id="UP000271573">
    <property type="component" value="Chromosome"/>
</dbReference>
<dbReference type="RefSeq" id="WP_164512438.1">
    <property type="nucleotide sequence ID" value="NZ_AP019307.1"/>
</dbReference>
<dbReference type="InterPro" id="IPR019239">
    <property type="entry name" value="VapB_antitoxin"/>
</dbReference>
<sequence length="77" mass="8664">MKTTIELPDDLVAQVRDIAREEHTTMRELMIEGLRHALERRQATTRAEFVFPTYAGHGLAEGIIGADIIDVSYGLPR</sequence>
<protein>
    <recommendedName>
        <fullName evidence="3">Ribbon-helix-helix protein CopG domain-containing protein</fullName>
    </recommendedName>
</protein>
<dbReference type="EMBL" id="AP019307">
    <property type="protein sequence ID" value="BBH16145.1"/>
    <property type="molecule type" value="Genomic_DNA"/>
</dbReference>
<dbReference type="InterPro" id="IPR010985">
    <property type="entry name" value="Ribbon_hlx_hlx"/>
</dbReference>
<accession>A0A3G9IJA2</accession>
<evidence type="ECO:0000313" key="2">
    <source>
        <dbReference type="Proteomes" id="UP000271573"/>
    </source>
</evidence>
<evidence type="ECO:0008006" key="3">
    <source>
        <dbReference type="Google" id="ProtNLM"/>
    </source>
</evidence>
<keyword evidence="2" id="KW-1185">Reference proteome</keyword>
<dbReference type="AlphaFoldDB" id="A0A3G9IJA2"/>
<evidence type="ECO:0000313" key="1">
    <source>
        <dbReference type="EMBL" id="BBH16145.1"/>
    </source>
</evidence>
<gene>
    <name evidence="1" type="ORF">Back2_04320</name>
</gene>
<dbReference type="GO" id="GO:0006355">
    <property type="term" value="P:regulation of DNA-templated transcription"/>
    <property type="evidence" value="ECO:0007669"/>
    <property type="project" value="InterPro"/>
</dbReference>
<dbReference type="Pfam" id="PF09957">
    <property type="entry name" value="VapB_antitoxin"/>
    <property type="match status" value="1"/>
</dbReference>
<proteinExistence type="predicted"/>
<dbReference type="SUPFAM" id="SSF47598">
    <property type="entry name" value="Ribbon-helix-helix"/>
    <property type="match status" value="1"/>
</dbReference>
<reference evidence="1 2" key="1">
    <citation type="submission" date="2018-11" db="EMBL/GenBank/DDBJ databases">
        <title>Complete genome sequence of Nocardioides baekrokdamisoli strain KCTC 39748.</title>
        <authorList>
            <person name="Kang S.W."/>
            <person name="Lee K.C."/>
            <person name="Kim K.K."/>
            <person name="Kim J.S."/>
            <person name="Kim D.S."/>
            <person name="Ko S.H."/>
            <person name="Yang S.H."/>
            <person name="Shin Y.K."/>
            <person name="Lee J.S."/>
        </authorList>
    </citation>
    <scope>NUCLEOTIDE SEQUENCE [LARGE SCALE GENOMIC DNA]</scope>
    <source>
        <strain evidence="1 2">KCTC 39748</strain>
    </source>
</reference>
<name>A0A3G9IJA2_9ACTN</name>